<evidence type="ECO:0000313" key="3">
    <source>
        <dbReference type="Proteomes" id="UP001353858"/>
    </source>
</evidence>
<accession>A0AAN7PEE1</accession>
<feature type="chain" id="PRO_5042975125" evidence="1">
    <location>
        <begin position="20"/>
        <end position="142"/>
    </location>
</feature>
<dbReference type="Gene3D" id="1.10.238.20">
    <property type="entry name" value="Pheromone/general odorant binding protein domain"/>
    <property type="match status" value="1"/>
</dbReference>
<name>A0AAN7PEE1_9COLE</name>
<dbReference type="GO" id="GO:0005549">
    <property type="term" value="F:odorant binding"/>
    <property type="evidence" value="ECO:0007669"/>
    <property type="project" value="InterPro"/>
</dbReference>
<keyword evidence="1" id="KW-0732">Signal</keyword>
<evidence type="ECO:0000313" key="2">
    <source>
        <dbReference type="EMBL" id="KAK4883749.1"/>
    </source>
</evidence>
<evidence type="ECO:0000256" key="1">
    <source>
        <dbReference type="SAM" id="SignalP"/>
    </source>
</evidence>
<reference evidence="3" key="1">
    <citation type="submission" date="2023-01" db="EMBL/GenBank/DDBJ databases">
        <title>Key to firefly adult light organ development and bioluminescence: homeobox transcription factors regulate luciferase expression and transportation to peroxisome.</title>
        <authorList>
            <person name="Fu X."/>
        </authorList>
    </citation>
    <scope>NUCLEOTIDE SEQUENCE [LARGE SCALE GENOMIC DNA]</scope>
</reference>
<proteinExistence type="predicted"/>
<comment type="caution">
    <text evidence="2">The sequence shown here is derived from an EMBL/GenBank/DDBJ whole genome shotgun (WGS) entry which is preliminary data.</text>
</comment>
<gene>
    <name evidence="2" type="ORF">RN001_000020</name>
</gene>
<dbReference type="Pfam" id="PF01395">
    <property type="entry name" value="PBP_GOBP"/>
    <property type="match status" value="1"/>
</dbReference>
<sequence>MHTNIFYCVLLIGFKQVFSIEFPDDLYDKHALECMEKLNVDKAFVNKILDEDFHISKISPKLNEFMECATISKNILNEAGKINRDILYNDVLNVLLPLMNKTKDKVEIANKVTDECIDVIHQHTENRLMHLHNCLVDTVNKY</sequence>
<dbReference type="SUPFAM" id="SSF47565">
    <property type="entry name" value="Insect pheromone/odorant-binding proteins"/>
    <property type="match status" value="1"/>
</dbReference>
<dbReference type="EMBL" id="JARPUR010000001">
    <property type="protein sequence ID" value="KAK4883749.1"/>
    <property type="molecule type" value="Genomic_DNA"/>
</dbReference>
<feature type="signal peptide" evidence="1">
    <location>
        <begin position="1"/>
        <end position="19"/>
    </location>
</feature>
<protein>
    <submittedName>
        <fullName evidence="2">Uncharacterized protein</fullName>
    </submittedName>
</protein>
<dbReference type="Proteomes" id="UP001353858">
    <property type="component" value="Unassembled WGS sequence"/>
</dbReference>
<keyword evidence="3" id="KW-1185">Reference proteome</keyword>
<dbReference type="InterPro" id="IPR036728">
    <property type="entry name" value="PBP_GOBP_sf"/>
</dbReference>
<dbReference type="InterPro" id="IPR006170">
    <property type="entry name" value="PBP/GOBP"/>
</dbReference>
<dbReference type="AlphaFoldDB" id="A0AAN7PEE1"/>
<organism evidence="2 3">
    <name type="scientific">Aquatica leii</name>
    <dbReference type="NCBI Taxonomy" id="1421715"/>
    <lineage>
        <taxon>Eukaryota</taxon>
        <taxon>Metazoa</taxon>
        <taxon>Ecdysozoa</taxon>
        <taxon>Arthropoda</taxon>
        <taxon>Hexapoda</taxon>
        <taxon>Insecta</taxon>
        <taxon>Pterygota</taxon>
        <taxon>Neoptera</taxon>
        <taxon>Endopterygota</taxon>
        <taxon>Coleoptera</taxon>
        <taxon>Polyphaga</taxon>
        <taxon>Elateriformia</taxon>
        <taxon>Elateroidea</taxon>
        <taxon>Lampyridae</taxon>
        <taxon>Luciolinae</taxon>
        <taxon>Aquatica</taxon>
    </lineage>
</organism>